<evidence type="ECO:0000259" key="3">
    <source>
        <dbReference type="PROSITE" id="PS50994"/>
    </source>
</evidence>
<accession>A0A1W5CWX2</accession>
<dbReference type="InterPro" id="IPR001584">
    <property type="entry name" value="Integrase_cat-core"/>
</dbReference>
<dbReference type="PROSITE" id="PS50994">
    <property type="entry name" value="INTEGRASE"/>
    <property type="match status" value="1"/>
</dbReference>
<reference evidence="5" key="1">
    <citation type="submission" date="2017-03" db="EMBL/GenBank/DDBJ databases">
        <authorList>
            <person name="Sharma R."/>
            <person name="Thines M."/>
        </authorList>
    </citation>
    <scope>NUCLEOTIDE SEQUENCE [LARGE SCALE GENOMIC DNA]</scope>
</reference>
<dbReference type="AlphaFoldDB" id="A0A1W5CWX2"/>
<feature type="compositionally biased region" description="Basic residues" evidence="2">
    <location>
        <begin position="341"/>
        <end position="350"/>
    </location>
</feature>
<keyword evidence="1" id="KW-0694">RNA-binding</keyword>
<dbReference type="InterPro" id="IPR036397">
    <property type="entry name" value="RNaseH_sf"/>
</dbReference>
<feature type="domain" description="Integrase catalytic" evidence="3">
    <location>
        <begin position="107"/>
        <end position="265"/>
    </location>
</feature>
<protein>
    <recommendedName>
        <fullName evidence="3">Integrase catalytic domain-containing protein</fullName>
    </recommendedName>
</protein>
<dbReference type="GO" id="GO:0005634">
    <property type="term" value="C:nucleus"/>
    <property type="evidence" value="ECO:0007669"/>
    <property type="project" value="UniProtKB-ARBA"/>
</dbReference>
<dbReference type="EMBL" id="FWEW01000637">
    <property type="protein sequence ID" value="SLM35311.1"/>
    <property type="molecule type" value="Genomic_DNA"/>
</dbReference>
<name>A0A1W5CWX2_9LECA</name>
<keyword evidence="5" id="KW-1185">Reference proteome</keyword>
<evidence type="ECO:0000256" key="2">
    <source>
        <dbReference type="SAM" id="MobiDB-lite"/>
    </source>
</evidence>
<dbReference type="GO" id="GO:0003723">
    <property type="term" value="F:RNA binding"/>
    <property type="evidence" value="ECO:0007669"/>
    <property type="project" value="UniProtKB-KW"/>
</dbReference>
<feature type="compositionally biased region" description="Basic and acidic residues" evidence="2">
    <location>
        <begin position="351"/>
        <end position="364"/>
    </location>
</feature>
<evidence type="ECO:0000313" key="5">
    <source>
        <dbReference type="Proteomes" id="UP000192927"/>
    </source>
</evidence>
<sequence length="403" mass="45092">MALQLADRSFKYTIMGTELMEQPEPDPSVASTYPFAFIMNQAERYSSKEFYGILINTGAAMNSTAGYAQYQAYNDLTNGQANLNRNMAGQVKVQFGSGSSISSIGLIIVNPPVGDIEFHIVEANTPFLLSLHDMDRLKVYLNNVSNLLITPSTTIPVALRLYWIDVYIGPLDYIISDAGTNFVSKEFTKYANSMAITTKLVPVEAHWSIGIVERYHSVLRRAYKVIMDKTKDLNKTAALQMAVKAVNDTAGPNGLVPTLLVFGAYPRIFKYDPPSPSIKARSAAISKAMKETFLYDVREEIQVEDHGTDHSSSLEWTEEPVRLNCQAGLLTFDQLWSSPIMKKRDKSQKKNPKENHEEENQELKEELMTKRMNSLALPQNQSDQTQSAHANFQPDTGIILLMS</sequence>
<dbReference type="Proteomes" id="UP000192927">
    <property type="component" value="Unassembled WGS sequence"/>
</dbReference>
<feature type="region of interest" description="Disordered" evidence="2">
    <location>
        <begin position="341"/>
        <end position="364"/>
    </location>
</feature>
<dbReference type="Gene3D" id="3.30.420.10">
    <property type="entry name" value="Ribonuclease H-like superfamily/Ribonuclease H"/>
    <property type="match status" value="1"/>
</dbReference>
<evidence type="ECO:0000256" key="1">
    <source>
        <dbReference type="ARBA" id="ARBA00022884"/>
    </source>
</evidence>
<dbReference type="GO" id="GO:0015074">
    <property type="term" value="P:DNA integration"/>
    <property type="evidence" value="ECO:0007669"/>
    <property type="project" value="InterPro"/>
</dbReference>
<proteinExistence type="predicted"/>
<evidence type="ECO:0000313" key="4">
    <source>
        <dbReference type="EMBL" id="SLM35311.1"/>
    </source>
</evidence>
<dbReference type="InterPro" id="IPR012337">
    <property type="entry name" value="RNaseH-like_sf"/>
</dbReference>
<organism evidence="4 5">
    <name type="scientific">Lasallia pustulata</name>
    <dbReference type="NCBI Taxonomy" id="136370"/>
    <lineage>
        <taxon>Eukaryota</taxon>
        <taxon>Fungi</taxon>
        <taxon>Dikarya</taxon>
        <taxon>Ascomycota</taxon>
        <taxon>Pezizomycotina</taxon>
        <taxon>Lecanoromycetes</taxon>
        <taxon>OSLEUM clade</taxon>
        <taxon>Umbilicariomycetidae</taxon>
        <taxon>Umbilicariales</taxon>
        <taxon>Umbilicariaceae</taxon>
        <taxon>Lasallia</taxon>
    </lineage>
</organism>
<dbReference type="SUPFAM" id="SSF53098">
    <property type="entry name" value="Ribonuclease H-like"/>
    <property type="match status" value="1"/>
</dbReference>